<feature type="domain" description="Carrier" evidence="1">
    <location>
        <begin position="28"/>
        <end position="102"/>
    </location>
</feature>
<keyword evidence="3" id="KW-1185">Reference proteome</keyword>
<proteinExistence type="predicted"/>
<comment type="caution">
    <text evidence="2">The sequence shown here is derived from an EMBL/GenBank/DDBJ whole genome shotgun (WGS) entry which is preliminary data.</text>
</comment>
<dbReference type="Pfam" id="PF00550">
    <property type="entry name" value="PP-binding"/>
    <property type="match status" value="1"/>
</dbReference>
<sequence length="105" mass="10895">MCLEGIVRGTAGARVDRSIQGGRMTSLDSATSVVQSAIAEVLSVPSDQVKPSATIADHQLDSLEWVEIAVIIEERLGIQLAPADFAGAKTVADVAGILHSALATR</sequence>
<organism evidence="2 3">
    <name type="scientific">Planobispora rosea</name>
    <dbReference type="NCBI Taxonomy" id="35762"/>
    <lineage>
        <taxon>Bacteria</taxon>
        <taxon>Bacillati</taxon>
        <taxon>Actinomycetota</taxon>
        <taxon>Actinomycetes</taxon>
        <taxon>Streptosporangiales</taxon>
        <taxon>Streptosporangiaceae</taxon>
        <taxon>Planobispora</taxon>
    </lineage>
</organism>
<dbReference type="Gene3D" id="1.10.1200.10">
    <property type="entry name" value="ACP-like"/>
    <property type="match status" value="1"/>
</dbReference>
<dbReference type="SUPFAM" id="SSF47336">
    <property type="entry name" value="ACP-like"/>
    <property type="match status" value="1"/>
</dbReference>
<evidence type="ECO:0000313" key="2">
    <source>
        <dbReference type="EMBL" id="GIH84100.1"/>
    </source>
</evidence>
<dbReference type="InterPro" id="IPR036736">
    <property type="entry name" value="ACP-like_sf"/>
</dbReference>
<dbReference type="PROSITE" id="PS50075">
    <property type="entry name" value="CARRIER"/>
    <property type="match status" value="1"/>
</dbReference>
<accession>A0A8J3S0N2</accession>
<protein>
    <recommendedName>
        <fullName evidence="1">Carrier domain-containing protein</fullName>
    </recommendedName>
</protein>
<name>A0A8J3S0N2_PLARO</name>
<reference evidence="2" key="1">
    <citation type="submission" date="2021-01" db="EMBL/GenBank/DDBJ databases">
        <title>Whole genome shotgun sequence of Planobispora rosea NBRC 15558.</title>
        <authorList>
            <person name="Komaki H."/>
            <person name="Tamura T."/>
        </authorList>
    </citation>
    <scope>NUCLEOTIDE SEQUENCE</scope>
    <source>
        <strain evidence="2">NBRC 15558</strain>
    </source>
</reference>
<evidence type="ECO:0000259" key="1">
    <source>
        <dbReference type="PROSITE" id="PS50075"/>
    </source>
</evidence>
<gene>
    <name evidence="2" type="ORF">Pro02_25080</name>
</gene>
<dbReference type="AlphaFoldDB" id="A0A8J3S0N2"/>
<dbReference type="Proteomes" id="UP000655044">
    <property type="component" value="Unassembled WGS sequence"/>
</dbReference>
<dbReference type="InterPro" id="IPR009081">
    <property type="entry name" value="PP-bd_ACP"/>
</dbReference>
<dbReference type="EMBL" id="BOOI01000020">
    <property type="protein sequence ID" value="GIH84100.1"/>
    <property type="molecule type" value="Genomic_DNA"/>
</dbReference>
<evidence type="ECO:0000313" key="3">
    <source>
        <dbReference type="Proteomes" id="UP000655044"/>
    </source>
</evidence>